<dbReference type="InterPro" id="IPR011042">
    <property type="entry name" value="6-blade_b-propeller_TolB-like"/>
</dbReference>
<dbReference type="AlphaFoldDB" id="A0A081XRP7"/>
<dbReference type="Gene3D" id="2.120.10.30">
    <property type="entry name" value="TolB, C-terminal domain"/>
    <property type="match status" value="1"/>
</dbReference>
<proteinExistence type="predicted"/>
<dbReference type="Proteomes" id="UP000028341">
    <property type="component" value="Unassembled WGS sequence"/>
</dbReference>
<organism evidence="1 2">
    <name type="scientific">Streptomyces toyocaensis</name>
    <dbReference type="NCBI Taxonomy" id="55952"/>
    <lineage>
        <taxon>Bacteria</taxon>
        <taxon>Bacillati</taxon>
        <taxon>Actinomycetota</taxon>
        <taxon>Actinomycetes</taxon>
        <taxon>Kitasatosporales</taxon>
        <taxon>Streptomycetaceae</taxon>
        <taxon>Streptomyces</taxon>
    </lineage>
</organism>
<keyword evidence="2" id="KW-1185">Reference proteome</keyword>
<accession>A0A081XRP7</accession>
<evidence type="ECO:0000313" key="1">
    <source>
        <dbReference type="EMBL" id="KES06220.1"/>
    </source>
</evidence>
<dbReference type="EMBL" id="JFCB01000012">
    <property type="protein sequence ID" value="KES06220.1"/>
    <property type="molecule type" value="Genomic_DNA"/>
</dbReference>
<sequence length="357" mass="37681">MLATHRRWRASGTASGVLAVAAALVLSLTPAAQSVEPRPSRSTAPVTALPETIQGTGHAIHPEGFAWDPTRNAFLIGSLRYGTISVVGADGIPRTLVDDPSLIATGGIRVDPARNRLLATYGDVYAGPNALLSVGSSPQTRGRYAGVAIFDLTTGALKKRVDLSRSPGLHLANDLVLDPAGNAYVTDSFTGKIFKVTKSGTASTFAYDEKIDAGYDSAGMPNVGVNGIVYHPAGFLITVRYDTGRLFRIPLRAPGDVTEIKLDRRIPGTDGMALGADGTLYAATNTIRSDGVDALFRLRSDDGWKSARVVSEQASPEAAPTTMALTPSGDYVLSSNVDVLFRSGGTETRDGFVLRRY</sequence>
<name>A0A081XRP7_STRTO</name>
<dbReference type="InterPro" id="IPR053224">
    <property type="entry name" value="Sensory_adhesion_molecule"/>
</dbReference>
<dbReference type="PANTHER" id="PTHR31460:SF3">
    <property type="entry name" value="MESOCENTIN"/>
    <property type="match status" value="1"/>
</dbReference>
<dbReference type="OrthoDB" id="504981at2"/>
<comment type="caution">
    <text evidence="1">The sequence shown here is derived from an EMBL/GenBank/DDBJ whole genome shotgun (WGS) entry which is preliminary data.</text>
</comment>
<dbReference type="RefSeq" id="WP_051858230.1">
    <property type="nucleotide sequence ID" value="NZ_JBFADL010000019.1"/>
</dbReference>
<protein>
    <recommendedName>
        <fullName evidence="3">SMP-30/Gluconolactonase/LRE-like region domain-containing protein</fullName>
    </recommendedName>
</protein>
<dbReference type="eggNOG" id="COG3391">
    <property type="taxonomic scope" value="Bacteria"/>
</dbReference>
<dbReference type="SUPFAM" id="SSF63829">
    <property type="entry name" value="Calcium-dependent phosphotriesterase"/>
    <property type="match status" value="1"/>
</dbReference>
<dbReference type="PANTHER" id="PTHR31460">
    <property type="match status" value="1"/>
</dbReference>
<gene>
    <name evidence="1" type="ORF">BU52_15925</name>
</gene>
<evidence type="ECO:0008006" key="3">
    <source>
        <dbReference type="Google" id="ProtNLM"/>
    </source>
</evidence>
<evidence type="ECO:0000313" key="2">
    <source>
        <dbReference type="Proteomes" id="UP000028341"/>
    </source>
</evidence>
<dbReference type="STRING" id="55952.BU52_15925"/>
<reference evidence="1 2" key="1">
    <citation type="submission" date="2014-02" db="EMBL/GenBank/DDBJ databases">
        <title>The genome announcement of Streptomyces toyocaensis NRRL15009.</title>
        <authorList>
            <person name="Hong H.-J."/>
            <person name="Kwun M.J."/>
        </authorList>
    </citation>
    <scope>NUCLEOTIDE SEQUENCE [LARGE SCALE GENOMIC DNA]</scope>
    <source>
        <strain evidence="1 2">NRRL 15009</strain>
    </source>
</reference>